<keyword evidence="7" id="KW-0813">Transport</keyword>
<comment type="similarity">
    <text evidence="2 7">Belongs to the ExbD/TolR family.</text>
</comment>
<keyword evidence="10" id="KW-1185">Reference proteome</keyword>
<keyword evidence="3" id="KW-1003">Cell membrane</keyword>
<evidence type="ECO:0000256" key="4">
    <source>
        <dbReference type="ARBA" id="ARBA00022692"/>
    </source>
</evidence>
<dbReference type="PANTHER" id="PTHR30558">
    <property type="entry name" value="EXBD MEMBRANE COMPONENT OF PMF-DRIVEN MACROMOLECULE IMPORT SYSTEM"/>
    <property type="match status" value="1"/>
</dbReference>
<dbReference type="Proteomes" id="UP000501053">
    <property type="component" value="Chromosome"/>
</dbReference>
<gene>
    <name evidence="9" type="ORF">HMEPL2_08150</name>
</gene>
<sequence>MRRRRSIEAADDSNEVNLTPMLDVVFIMLIFFIVTTSFIKESGVEIDRPEASAATPRPDAQVLIAVTPEGVVWVDGQPVDLHRVGQQVAGMLSGEGSVVIQADRESTTGVLIEVMDRLQQAGVEQVAVAASRSAP</sequence>
<dbReference type="InterPro" id="IPR003400">
    <property type="entry name" value="ExbD"/>
</dbReference>
<evidence type="ECO:0000256" key="2">
    <source>
        <dbReference type="ARBA" id="ARBA00005811"/>
    </source>
</evidence>
<proteinExistence type="inferred from homology"/>
<organism evidence="9 10">
    <name type="scientific">Vreelandella aquamarina</name>
    <dbReference type="NCBI Taxonomy" id="77097"/>
    <lineage>
        <taxon>Bacteria</taxon>
        <taxon>Pseudomonadati</taxon>
        <taxon>Pseudomonadota</taxon>
        <taxon>Gammaproteobacteria</taxon>
        <taxon>Oceanospirillales</taxon>
        <taxon>Halomonadaceae</taxon>
        <taxon>Vreelandella</taxon>
    </lineage>
</organism>
<protein>
    <submittedName>
        <fullName evidence="9">Biopolymer transporter ExbD</fullName>
    </submittedName>
</protein>
<evidence type="ECO:0000256" key="8">
    <source>
        <dbReference type="SAM" id="Phobius"/>
    </source>
</evidence>
<dbReference type="Pfam" id="PF02472">
    <property type="entry name" value="ExbD"/>
    <property type="match status" value="1"/>
</dbReference>
<evidence type="ECO:0000256" key="6">
    <source>
        <dbReference type="ARBA" id="ARBA00023136"/>
    </source>
</evidence>
<dbReference type="PANTHER" id="PTHR30558:SF13">
    <property type="entry name" value="BIOPOLYMER TRANSPORT PROTEIN EXBD2"/>
    <property type="match status" value="1"/>
</dbReference>
<accession>A0A6F8X9Q3</accession>
<evidence type="ECO:0000313" key="10">
    <source>
        <dbReference type="Proteomes" id="UP000501053"/>
    </source>
</evidence>
<dbReference type="GO" id="GO:0022857">
    <property type="term" value="F:transmembrane transporter activity"/>
    <property type="evidence" value="ECO:0007669"/>
    <property type="project" value="InterPro"/>
</dbReference>
<keyword evidence="7" id="KW-0653">Protein transport</keyword>
<dbReference type="RefSeq" id="WP_172514576.1">
    <property type="nucleotide sequence ID" value="NZ_AP022869.1"/>
</dbReference>
<reference evidence="9 10" key="1">
    <citation type="submission" date="2020-03" db="EMBL/GenBank/DDBJ databases">
        <title>Complete Genome Sequence of Halomonas meridiana strain Eplume2, isolated from hydrothermal-plume in the north east Pacific Ocean.</title>
        <authorList>
            <person name="Kurihara Y."/>
            <person name="Kawai S."/>
            <person name="Sakai A."/>
            <person name="Galipon J."/>
            <person name="Arakawa K."/>
        </authorList>
    </citation>
    <scope>NUCLEOTIDE SEQUENCE [LARGE SCALE GENOMIC DNA]</scope>
    <source>
        <strain evidence="9 10">Eplume2</strain>
    </source>
</reference>
<evidence type="ECO:0000256" key="3">
    <source>
        <dbReference type="ARBA" id="ARBA00022475"/>
    </source>
</evidence>
<keyword evidence="6 8" id="KW-0472">Membrane</keyword>
<evidence type="ECO:0000256" key="1">
    <source>
        <dbReference type="ARBA" id="ARBA00004162"/>
    </source>
</evidence>
<evidence type="ECO:0000256" key="7">
    <source>
        <dbReference type="RuleBase" id="RU003879"/>
    </source>
</evidence>
<dbReference type="GO" id="GO:0015031">
    <property type="term" value="P:protein transport"/>
    <property type="evidence" value="ECO:0007669"/>
    <property type="project" value="UniProtKB-KW"/>
</dbReference>
<dbReference type="GO" id="GO:0005886">
    <property type="term" value="C:plasma membrane"/>
    <property type="evidence" value="ECO:0007669"/>
    <property type="project" value="UniProtKB-SubCell"/>
</dbReference>
<feature type="transmembrane region" description="Helical" evidence="8">
    <location>
        <begin position="21"/>
        <end position="39"/>
    </location>
</feature>
<dbReference type="Gene3D" id="3.30.420.270">
    <property type="match status" value="1"/>
</dbReference>
<keyword evidence="4 7" id="KW-0812">Transmembrane</keyword>
<dbReference type="EMBL" id="AP022869">
    <property type="protein sequence ID" value="BCB70464.1"/>
    <property type="molecule type" value="Genomic_DNA"/>
</dbReference>
<evidence type="ECO:0000256" key="5">
    <source>
        <dbReference type="ARBA" id="ARBA00022989"/>
    </source>
</evidence>
<name>A0A6F8X9Q3_9GAMM</name>
<comment type="subcellular location">
    <subcellularLocation>
        <location evidence="1">Cell membrane</location>
        <topology evidence="1">Single-pass membrane protein</topology>
    </subcellularLocation>
    <subcellularLocation>
        <location evidence="7">Cell membrane</location>
        <topology evidence="7">Single-pass type II membrane protein</topology>
    </subcellularLocation>
</comment>
<dbReference type="AlphaFoldDB" id="A0A6F8X9Q3"/>
<evidence type="ECO:0000313" key="9">
    <source>
        <dbReference type="EMBL" id="BCB70464.1"/>
    </source>
</evidence>
<keyword evidence="5 8" id="KW-1133">Transmembrane helix</keyword>